<dbReference type="RefSeq" id="XP_001745735.1">
    <property type="nucleotide sequence ID" value="XM_001745683.1"/>
</dbReference>
<sequence length="195" mass="21650">MPMSNSEQQTGFWPSIPQSTRDVLEMEVADFPSRHVETLAAATVIIRFVNGLVDQRQQAVMAHSVNRLARELGIPEWLVDLRHDATHGELPSHSLVLAAVDTIKTWLHDRYWAPQAEMVVHFEARVGELATLIWASATSTNPDPTLPALPLQVSLAPLSNVMTCAQGILRRGFGVCFESRSSNLFDFVWTLSFGS</sequence>
<organism evidence="1 2">
    <name type="scientific">Monosiga brevicollis</name>
    <name type="common">Choanoflagellate</name>
    <dbReference type="NCBI Taxonomy" id="81824"/>
    <lineage>
        <taxon>Eukaryota</taxon>
        <taxon>Choanoflagellata</taxon>
        <taxon>Craspedida</taxon>
        <taxon>Salpingoecidae</taxon>
        <taxon>Monosiga</taxon>
    </lineage>
</organism>
<dbReference type="GeneID" id="5890901"/>
<dbReference type="eggNOG" id="KOG2425">
    <property type="taxonomic scope" value="Eukaryota"/>
</dbReference>
<keyword evidence="2" id="KW-1185">Reference proteome</keyword>
<dbReference type="InterPro" id="IPR007174">
    <property type="entry name" value="Las1"/>
</dbReference>
<evidence type="ECO:0000313" key="1">
    <source>
        <dbReference type="EMBL" id="EDQ89706.1"/>
    </source>
</evidence>
<dbReference type="PANTHER" id="PTHR15002:SF0">
    <property type="entry name" value="RIBOSOMAL BIOGENESIS PROTEIN LAS1L"/>
    <property type="match status" value="1"/>
</dbReference>
<proteinExistence type="predicted"/>
<gene>
    <name evidence="1" type="ORF">MONBRDRAFT_8097</name>
</gene>
<dbReference type="InParanoid" id="A9UZ16"/>
<dbReference type="Proteomes" id="UP000001357">
    <property type="component" value="Unassembled WGS sequence"/>
</dbReference>
<dbReference type="Pfam" id="PF04031">
    <property type="entry name" value="Las1"/>
    <property type="match status" value="1"/>
</dbReference>
<dbReference type="AlphaFoldDB" id="A9UZ16"/>
<dbReference type="GO" id="GO:0004519">
    <property type="term" value="F:endonuclease activity"/>
    <property type="evidence" value="ECO:0007669"/>
    <property type="project" value="InterPro"/>
</dbReference>
<dbReference type="GO" id="GO:0006364">
    <property type="term" value="P:rRNA processing"/>
    <property type="evidence" value="ECO:0007669"/>
    <property type="project" value="InterPro"/>
</dbReference>
<dbReference type="KEGG" id="mbr:MONBRDRAFT_8097"/>
<evidence type="ECO:0000313" key="2">
    <source>
        <dbReference type="Proteomes" id="UP000001357"/>
    </source>
</evidence>
<accession>A9UZ16</accession>
<dbReference type="STRING" id="81824.A9UZ16"/>
<reference evidence="1 2" key="1">
    <citation type="journal article" date="2008" name="Nature">
        <title>The genome of the choanoflagellate Monosiga brevicollis and the origin of metazoans.</title>
        <authorList>
            <consortium name="JGI Sequencing"/>
            <person name="King N."/>
            <person name="Westbrook M.J."/>
            <person name="Young S.L."/>
            <person name="Kuo A."/>
            <person name="Abedin M."/>
            <person name="Chapman J."/>
            <person name="Fairclough S."/>
            <person name="Hellsten U."/>
            <person name="Isogai Y."/>
            <person name="Letunic I."/>
            <person name="Marr M."/>
            <person name="Pincus D."/>
            <person name="Putnam N."/>
            <person name="Rokas A."/>
            <person name="Wright K.J."/>
            <person name="Zuzow R."/>
            <person name="Dirks W."/>
            <person name="Good M."/>
            <person name="Goodstein D."/>
            <person name="Lemons D."/>
            <person name="Li W."/>
            <person name="Lyons J.B."/>
            <person name="Morris A."/>
            <person name="Nichols S."/>
            <person name="Richter D.J."/>
            <person name="Salamov A."/>
            <person name="Bork P."/>
            <person name="Lim W.A."/>
            <person name="Manning G."/>
            <person name="Miller W.T."/>
            <person name="McGinnis W."/>
            <person name="Shapiro H."/>
            <person name="Tjian R."/>
            <person name="Grigoriev I.V."/>
            <person name="Rokhsar D."/>
        </authorList>
    </citation>
    <scope>NUCLEOTIDE SEQUENCE [LARGE SCALE GENOMIC DNA]</scope>
    <source>
        <strain evidence="2">MX1 / ATCC 50154</strain>
    </source>
</reference>
<dbReference type="EMBL" id="CH991550">
    <property type="protein sequence ID" value="EDQ89706.1"/>
    <property type="molecule type" value="Genomic_DNA"/>
</dbReference>
<protein>
    <submittedName>
        <fullName evidence="1">Uncharacterized protein</fullName>
    </submittedName>
</protein>
<name>A9UZ16_MONBE</name>
<dbReference type="GO" id="GO:0090730">
    <property type="term" value="C:Las1 complex"/>
    <property type="evidence" value="ECO:0007669"/>
    <property type="project" value="InterPro"/>
</dbReference>
<dbReference type="PANTHER" id="PTHR15002">
    <property type="entry name" value="RIBOSOMAL BIOGENESIS PROTEIN LAS1L"/>
    <property type="match status" value="1"/>
</dbReference>